<evidence type="ECO:0000313" key="1">
    <source>
        <dbReference type="EMBL" id="NTC30435.1"/>
    </source>
</evidence>
<evidence type="ECO:0000313" key="3">
    <source>
        <dbReference type="Proteomes" id="UP000093451"/>
    </source>
</evidence>
<reference evidence="1" key="2">
    <citation type="journal article" date="2020" name="Science">
        <title>Unexpected conservation and global transmission of agrobacterial virulence plasmids.</title>
        <authorList>
            <person name="Weisberg A.J."/>
            <person name="Davis E.W. 2nd"/>
            <person name="Tabima J."/>
            <person name="Belcher M.S."/>
            <person name="Miller M."/>
            <person name="Kuo C.H."/>
            <person name="Loper J.E."/>
            <person name="Grunwald N.J."/>
            <person name="Putnam M.L."/>
            <person name="Chang J.H."/>
        </authorList>
    </citation>
    <scope>NUCLEOTIDE SEQUENCE</scope>
    <source>
        <strain evidence="1">17-1853-1a</strain>
    </source>
</reference>
<dbReference type="AlphaFoldDB" id="A0AA44F881"/>
<name>A0AA44F881_AGRTU</name>
<dbReference type="EMBL" id="LXKT01000001">
    <property type="protein sequence ID" value="OCJ43065.1"/>
    <property type="molecule type" value="Genomic_DNA"/>
</dbReference>
<accession>A0AA44F881</accession>
<dbReference type="RefSeq" id="WP_065659271.1">
    <property type="nucleotide sequence ID" value="NZ_CP123838.1"/>
</dbReference>
<comment type="caution">
    <text evidence="1">The sequence shown here is derived from an EMBL/GenBank/DDBJ whole genome shotgun (WGS) entry which is preliminary data.</text>
</comment>
<protein>
    <submittedName>
        <fullName evidence="1">DUF429 domain-containing protein</fullName>
    </submittedName>
</protein>
<dbReference type="Pfam" id="PF04250">
    <property type="entry name" value="DUF429"/>
    <property type="match status" value="1"/>
</dbReference>
<dbReference type="InterPro" id="IPR007362">
    <property type="entry name" value="DUF429"/>
</dbReference>
<gene>
    <name evidence="2" type="ORF">A6U91_02490</name>
    <name evidence="1" type="ORF">G6M46_20075</name>
</gene>
<reference evidence="2 3" key="1">
    <citation type="journal article" date="2016" name="PeerJ">
        <title>Gall-ID: tools for genotyping gall-causing phytopathogenic bacteria.</title>
        <authorList>
            <person name="Davis E.W.II."/>
            <person name="Weisberg A.J."/>
            <person name="Tabima J.F."/>
            <person name="Grunwald N.J."/>
            <person name="Chang J.H."/>
        </authorList>
    </citation>
    <scope>NUCLEOTIDE SEQUENCE [LARGE SCALE GENOMIC DNA]</scope>
    <source>
        <strain evidence="2 3">N2/73</strain>
    </source>
</reference>
<evidence type="ECO:0000313" key="4">
    <source>
        <dbReference type="Proteomes" id="UP000702952"/>
    </source>
</evidence>
<evidence type="ECO:0000313" key="2">
    <source>
        <dbReference type="EMBL" id="OCJ43065.1"/>
    </source>
</evidence>
<dbReference type="Proteomes" id="UP000093451">
    <property type="component" value="Unassembled WGS sequence"/>
</dbReference>
<dbReference type="EMBL" id="JAAMAY010000030">
    <property type="protein sequence ID" value="NTC30435.1"/>
    <property type="molecule type" value="Genomic_DNA"/>
</dbReference>
<proteinExistence type="predicted"/>
<sequence length="245" mass="26180">MVINDGTGWTLRAAASSYVGFLACGTDIPVLADRPRGSVAEASALLAAAEALAGCKIDLVTIDMPLSHQPITARRASDNLVSSAYGSRQCGTHTPNAIRPGKVSDDLKMGFELAGYPLLTREISSPGLLEVYPHPALVELTNAAKRLPYKQGKVGSYWRSDTSADRRAKLLEVWSFIIAHLDRRIGGVADALIIPATNAKGWEMKAFEDKMDAVVCAWVGICALESEAVPYGDDISAIWIPKAAV</sequence>
<dbReference type="Proteomes" id="UP000702952">
    <property type="component" value="Unassembled WGS sequence"/>
</dbReference>
<dbReference type="InterPro" id="IPR008306">
    <property type="entry name" value="UCP018008"/>
</dbReference>
<organism evidence="1 4">
    <name type="scientific">Agrobacterium tumefaciens</name>
    <dbReference type="NCBI Taxonomy" id="358"/>
    <lineage>
        <taxon>Bacteria</taxon>
        <taxon>Pseudomonadati</taxon>
        <taxon>Pseudomonadota</taxon>
        <taxon>Alphaproteobacteria</taxon>
        <taxon>Hyphomicrobiales</taxon>
        <taxon>Rhizobiaceae</taxon>
        <taxon>Rhizobium/Agrobacterium group</taxon>
        <taxon>Agrobacterium</taxon>
        <taxon>Agrobacterium tumefaciens complex</taxon>
    </lineage>
</organism>
<dbReference type="PIRSF" id="PIRSF018008">
    <property type="entry name" value="UCP018008"/>
    <property type="match status" value="1"/>
</dbReference>